<feature type="domain" description="Thiamine pyrophosphate enzyme TPP-binding" evidence="8">
    <location>
        <begin position="457"/>
        <end position="608"/>
    </location>
</feature>
<evidence type="ECO:0000256" key="5">
    <source>
        <dbReference type="ARBA" id="ARBA00023004"/>
    </source>
</evidence>
<dbReference type="Gene3D" id="3.40.920.10">
    <property type="entry name" value="Pyruvate-ferredoxin oxidoreductase, PFOR, domain III"/>
    <property type="match status" value="1"/>
</dbReference>
<dbReference type="NCBIfam" id="NF009589">
    <property type="entry name" value="PRK13030.1"/>
    <property type="match status" value="1"/>
</dbReference>
<dbReference type="PANTHER" id="PTHR48084">
    <property type="entry name" value="2-OXOGLUTARATE OXIDOREDUCTASE SUBUNIT KORB-RELATED"/>
    <property type="match status" value="1"/>
</dbReference>
<dbReference type="InterPro" id="IPR002880">
    <property type="entry name" value="Pyrv_Fd/Flavodoxin_OxRdtase_N"/>
</dbReference>
<dbReference type="SUPFAM" id="SSF53323">
    <property type="entry name" value="Pyruvate-ferredoxin oxidoreductase, PFOR, domain III"/>
    <property type="match status" value="1"/>
</dbReference>
<dbReference type="EMBL" id="BAAAPN010000003">
    <property type="protein sequence ID" value="GAA1744217.1"/>
    <property type="molecule type" value="Genomic_DNA"/>
</dbReference>
<evidence type="ECO:0000259" key="8">
    <source>
        <dbReference type="Pfam" id="PF02775"/>
    </source>
</evidence>
<evidence type="ECO:0000259" key="9">
    <source>
        <dbReference type="Pfam" id="PF20169"/>
    </source>
</evidence>
<feature type="domain" description="Pyruvate/ketoisovalerate oxidoreductase catalytic" evidence="7">
    <location>
        <begin position="732"/>
        <end position="918"/>
    </location>
</feature>
<dbReference type="PANTHER" id="PTHR48084:SF3">
    <property type="entry name" value="SUBUNIT OF PYRUVATE:FLAVODOXIN OXIDOREDUCTASE"/>
    <property type="match status" value="1"/>
</dbReference>
<evidence type="ECO:0000256" key="4">
    <source>
        <dbReference type="ARBA" id="ARBA00023002"/>
    </source>
</evidence>
<dbReference type="SUPFAM" id="SSF52922">
    <property type="entry name" value="TK C-terminal domain-like"/>
    <property type="match status" value="1"/>
</dbReference>
<dbReference type="Pfam" id="PF01558">
    <property type="entry name" value="POR"/>
    <property type="match status" value="1"/>
</dbReference>
<keyword evidence="4" id="KW-0560">Oxidoreductase</keyword>
<dbReference type="Gene3D" id="3.40.50.970">
    <property type="match status" value="2"/>
</dbReference>
<dbReference type="SUPFAM" id="SSF52518">
    <property type="entry name" value="Thiamin diphosphate-binding fold (THDP-binding)"/>
    <property type="match status" value="2"/>
</dbReference>
<name>A0ABP4W0M1_9MICO</name>
<dbReference type="Proteomes" id="UP001501475">
    <property type="component" value="Unassembled WGS sequence"/>
</dbReference>
<evidence type="ECO:0000256" key="6">
    <source>
        <dbReference type="ARBA" id="ARBA00023014"/>
    </source>
</evidence>
<dbReference type="InterPro" id="IPR019752">
    <property type="entry name" value="Pyrv/ketoisovalerate_OxRed_cat"/>
</dbReference>
<reference evidence="11" key="1">
    <citation type="journal article" date="2019" name="Int. J. Syst. Evol. Microbiol.">
        <title>The Global Catalogue of Microorganisms (GCM) 10K type strain sequencing project: providing services to taxonomists for standard genome sequencing and annotation.</title>
        <authorList>
            <consortium name="The Broad Institute Genomics Platform"/>
            <consortium name="The Broad Institute Genome Sequencing Center for Infectious Disease"/>
            <person name="Wu L."/>
            <person name="Ma J."/>
        </authorList>
    </citation>
    <scope>NUCLEOTIDE SEQUENCE [LARGE SCALE GENOMIC DNA]</scope>
    <source>
        <strain evidence="11">JCM 15591</strain>
    </source>
</reference>
<evidence type="ECO:0000256" key="3">
    <source>
        <dbReference type="ARBA" id="ARBA00022982"/>
    </source>
</evidence>
<evidence type="ECO:0000256" key="2">
    <source>
        <dbReference type="ARBA" id="ARBA00022485"/>
    </source>
</evidence>
<keyword evidence="11" id="KW-1185">Reference proteome</keyword>
<dbReference type="Pfam" id="PF20169">
    <property type="entry name" value="DUF6537"/>
    <property type="match status" value="1"/>
</dbReference>
<dbReference type="RefSeq" id="WP_344060585.1">
    <property type="nucleotide sequence ID" value="NZ_BAAAPN010000003.1"/>
</dbReference>
<keyword evidence="3" id="KW-0249">Electron transport</keyword>
<gene>
    <name evidence="10" type="ORF">GCM10009810_01080</name>
</gene>
<evidence type="ECO:0000256" key="1">
    <source>
        <dbReference type="ARBA" id="ARBA00022448"/>
    </source>
</evidence>
<dbReference type="InterPro" id="IPR046667">
    <property type="entry name" value="DUF6537"/>
</dbReference>
<comment type="caution">
    <text evidence="10">The sequence shown here is derived from an EMBL/GenBank/DDBJ whole genome shotgun (WGS) entry which is preliminary data.</text>
</comment>
<dbReference type="InterPro" id="IPR051457">
    <property type="entry name" value="2-oxoacid:Fd_oxidoreductase"/>
</dbReference>
<dbReference type="CDD" id="cd07034">
    <property type="entry name" value="TPP_PYR_PFOR_IOR-alpha_like"/>
    <property type="match status" value="1"/>
</dbReference>
<dbReference type="Pfam" id="PF02775">
    <property type="entry name" value="TPP_enzyme_C"/>
    <property type="match status" value="1"/>
</dbReference>
<keyword evidence="2" id="KW-0004">4Fe-4S</keyword>
<organism evidence="10 11">
    <name type="scientific">Nostocoides vanveenii</name>
    <dbReference type="NCBI Taxonomy" id="330835"/>
    <lineage>
        <taxon>Bacteria</taxon>
        <taxon>Bacillati</taxon>
        <taxon>Actinomycetota</taxon>
        <taxon>Actinomycetes</taxon>
        <taxon>Micrococcales</taxon>
        <taxon>Intrasporangiaceae</taxon>
        <taxon>Nostocoides</taxon>
    </lineage>
</organism>
<protein>
    <submittedName>
        <fullName evidence="10">Indolepyruvate ferredoxin oxidoreductase family protein</fullName>
    </submittedName>
</protein>
<feature type="domain" description="DUF6537" evidence="9">
    <location>
        <begin position="962"/>
        <end position="1157"/>
    </location>
</feature>
<dbReference type="InterPro" id="IPR009014">
    <property type="entry name" value="Transketo_C/PFOR_II"/>
</dbReference>
<sequence length="1183" mass="123987">MSERNFQLADRYAATGGEILASGLQALVRLPLDQRRLDRAAGRRSAVFISGYEGSPLGGYDKELLRIRATLDEAGIVFRPAVNEELAANAVQGAQLVATLAGRRVEGVAGIWYGKAPGLDRATDALRHGNLGGASATGGVLALVGDDATAKSSTVPSSSELAMAELGLAVLSPADPADILHLGLHGIALSRFSGLWSGLKLATNVVDGSATFTLADPAITIVEPDREIDGRPFHHQVTARFLQPHLAALEESLAGARPELARRYARANGLNVVTGDARGRVGVVAAGLTFRDTQEALASLGVDPDHLSDSDIRLLKLGMVAPLDPEIVREFAAGLTDLIVVEEKRPVVETAVKAALYGRAGTPRVHGKTDPDGRALLRATGDLPPQVIADALAPVLASTLGLAGARAYANPQARETTALTRRALPLTPVPARTPYFCSGCPHNRSTRTPAGSLVAAGIGCHTLVVFMDEERVGNVVGFSQMGGEGAAWIGMSPFVTDEHLVQNLGDGTYHHSGSLAVRASVAAGTNVTYRILYNGAVAMTGGQDIVGGMTPANLARELLAEGVRQVVVTTDDVGRSRSAGLPDGVTVRHRDDLEDVLTELATVPGVTAVIHQQECATELRRKRKRGLIESPGRRIWINERVCEGCGDCGAKSNCLSVQPVETEFGRKTRIHQASCNLDYSCIEGDCPSFISVTPAGPQRPAGRAPAIEGTDLPDPVAAATNSPLNIRIMGIGGTGIVTTAQVLAVAATNAGLHVRGLDQLGLSQKGGAVVSDLRLAAAPFEGTNKLEPGTCDVYLGADLLVAADPRNLAVTDPARTRAIISTTPNPTGAMVAHVTAPAADTIALAEFVRAHTGPDPVLLDARAVNEGLFGSDQLANTFLLGIAIQSAGIPVSPSAVEEALAQNGVAVTANLQAFRWGRRYAVDPAAVLAVAGPADAAAAARPSAAAQALVQRAGLADYADLSPLITRLADDLIGYQDERYARTYLRHIAEVHRRADTVGGAAAAGLTSAFARNLHKLMAYKDEYEVARLSVDPAVAEGIRAQFGPDAAFAFRLHPPVLRALGMDSKIALGEKSIPALRGLAAMKRLRGTRLDPFGHSAVRRIERELPDEYVRAVAAATAHLSHDTLADVARLAELPGQVRGYEAIKLANVERYRQDLAELVGRIAAKTPATARGEGGRMEQCS</sequence>
<keyword evidence="2" id="KW-0479">Metal-binding</keyword>
<dbReference type="InterPro" id="IPR029061">
    <property type="entry name" value="THDP-binding"/>
</dbReference>
<keyword evidence="6" id="KW-0411">Iron-sulfur</keyword>
<accession>A0ABP4W0M1</accession>
<keyword evidence="1" id="KW-0813">Transport</keyword>
<keyword evidence="5" id="KW-0408">Iron</keyword>
<evidence type="ECO:0000259" key="7">
    <source>
        <dbReference type="Pfam" id="PF01558"/>
    </source>
</evidence>
<evidence type="ECO:0000313" key="11">
    <source>
        <dbReference type="Proteomes" id="UP001501475"/>
    </source>
</evidence>
<dbReference type="InterPro" id="IPR011766">
    <property type="entry name" value="TPP_enzyme_TPP-bd"/>
</dbReference>
<proteinExistence type="predicted"/>
<dbReference type="NCBIfam" id="NF009588">
    <property type="entry name" value="PRK13029.1"/>
    <property type="match status" value="1"/>
</dbReference>
<dbReference type="InterPro" id="IPR002869">
    <property type="entry name" value="Pyrv_flavodox_OxRed_cen"/>
</dbReference>
<evidence type="ECO:0000313" key="10">
    <source>
        <dbReference type="EMBL" id="GAA1744217.1"/>
    </source>
</evidence>